<keyword evidence="8" id="KW-0469">Meiosis</keyword>
<dbReference type="EMBL" id="AVOT02004896">
    <property type="protein sequence ID" value="MBW0477687.1"/>
    <property type="molecule type" value="Genomic_DNA"/>
</dbReference>
<evidence type="ECO:0000259" key="10">
    <source>
        <dbReference type="PROSITE" id="PS50815"/>
    </source>
</evidence>
<feature type="domain" description="HORMA" evidence="10">
    <location>
        <begin position="33"/>
        <end position="290"/>
    </location>
</feature>
<evidence type="ECO:0000256" key="1">
    <source>
        <dbReference type="ARBA" id="ARBA00004123"/>
    </source>
</evidence>
<dbReference type="Gene3D" id="3.30.40.10">
    <property type="entry name" value="Zinc/RING finger domain, C3HC4 (zinc finger)"/>
    <property type="match status" value="1"/>
</dbReference>
<dbReference type="Pfam" id="PF00628">
    <property type="entry name" value="PHD"/>
    <property type="match status" value="1"/>
</dbReference>
<dbReference type="InterPro" id="IPR001965">
    <property type="entry name" value="Znf_PHD"/>
</dbReference>
<keyword evidence="5" id="KW-0863">Zinc-finger</keyword>
<dbReference type="PANTHER" id="PTHR48225:SF7">
    <property type="entry name" value="MEIOSIS-SPECIFIC PROTEIN HOP1"/>
    <property type="match status" value="1"/>
</dbReference>
<evidence type="ECO:0000256" key="5">
    <source>
        <dbReference type="ARBA" id="ARBA00022771"/>
    </source>
</evidence>
<organism evidence="11 12">
    <name type="scientific">Austropuccinia psidii MF-1</name>
    <dbReference type="NCBI Taxonomy" id="1389203"/>
    <lineage>
        <taxon>Eukaryota</taxon>
        <taxon>Fungi</taxon>
        <taxon>Dikarya</taxon>
        <taxon>Basidiomycota</taxon>
        <taxon>Pucciniomycotina</taxon>
        <taxon>Pucciniomycetes</taxon>
        <taxon>Pucciniales</taxon>
        <taxon>Sphaerophragmiaceae</taxon>
        <taxon>Austropuccinia</taxon>
    </lineage>
</organism>
<evidence type="ECO:0000256" key="3">
    <source>
        <dbReference type="ARBA" id="ARBA00022454"/>
    </source>
</evidence>
<comment type="caution">
    <text evidence="11">The sequence shown here is derived from an EMBL/GenBank/DDBJ whole genome shotgun (WGS) entry which is preliminary data.</text>
</comment>
<sequence length="916" mass="101976">MPAQLFAQKVKPQATTRSNLKASTDAQLMTTSAQSLGVVRTLIQTGIGVITYLRGVFPDECFNDDKIGPDRSEVASVDEASYPDGSKKTGREGRGYIRVKHIKRGSSKESDQVLDYLDEGVMDAIQRGFLKQLLFAMYLDPENPRDVIECYTFNFTYKGGADESEGLVPEIEVRDQLRELSLGGKMSICQENSLQKGRKTCGMVKRQVQALIKNLICSTQSLSDINGRRFLSFKLHYNEFAPADYEPPHFAPADVERDRFTFGTTSAEEIPSTIEMGKVDTGFHSVRVALATISGYLPEINTSHTSLINGQSQKEIRETELKIVREEAKARGIVWDTETILTRSPPHSPPSGDNLTQKDITQAPNVVAPIGRRDSTGRIIPIQHHNPSSMGDKETGFVTILKKRAEDEENQPDSLSMLASTLVEPESSFTPINEDVRALHDSSRSPVRLNSLANGQIEADLQTSPLAKLTEKSKSTIKNGLSNVKKPTSQVQYATQKIASAVAHGSTNSQTDSIDITDCLADETQEEALGEKFLAIPDSFDPIQSFSPTHSQGLKTADKSMPEVPSESSASQGTTRQGTPPPNSGKKAKVLKDSWPTSVVASSICECKDPNDDEGMVRCEICDRWRHLPCYGFKSTMDPRIPLSFVCYRCRIYKGMDLEEVWKREAEIEVALESLRGLCVFRRALNIIYEEGLPNSIKTFALRLEVDSSTATQIKNRLVSEHFIRPKEDNQSKSSGILESEKKGLAKPKKRVQTRRFISSLVTNRSYEQNKIRDDVYFNPGTGQEASILRKFERDINDNNDMMMKSDAPTKAQQLSLKEKDLNSKDGQGRKSLRTEGELAIGRENFKVKTKYEVSNHQVSAARRSTKDNVKMKETLGKKQIQQDRLASGEQMTRNKVSIGAKEVEVLGVSWDDCDE</sequence>
<feature type="compositionally biased region" description="Basic and acidic residues" evidence="9">
    <location>
        <begin position="865"/>
        <end position="877"/>
    </location>
</feature>
<dbReference type="InterPro" id="IPR036570">
    <property type="entry name" value="HORMA_dom_sf"/>
</dbReference>
<keyword evidence="7" id="KW-0539">Nucleus</keyword>
<keyword evidence="6" id="KW-0862">Zinc</keyword>
<dbReference type="InterPro" id="IPR013083">
    <property type="entry name" value="Znf_RING/FYVE/PHD"/>
</dbReference>
<name>A0A9Q3GSJ3_9BASI</name>
<keyword evidence="4" id="KW-0479">Metal-binding</keyword>
<keyword evidence="12" id="KW-1185">Reference proteome</keyword>
<evidence type="ECO:0000313" key="12">
    <source>
        <dbReference type="Proteomes" id="UP000765509"/>
    </source>
</evidence>
<evidence type="ECO:0000256" key="6">
    <source>
        <dbReference type="ARBA" id="ARBA00022833"/>
    </source>
</evidence>
<dbReference type="AlphaFoldDB" id="A0A9Q3GSJ3"/>
<comment type="subcellular location">
    <subcellularLocation>
        <location evidence="2">Chromosome</location>
    </subcellularLocation>
    <subcellularLocation>
        <location evidence="1">Nucleus</location>
    </subcellularLocation>
</comment>
<feature type="region of interest" description="Disordered" evidence="9">
    <location>
        <begin position="725"/>
        <end position="751"/>
    </location>
</feature>
<dbReference type="GO" id="GO:0005634">
    <property type="term" value="C:nucleus"/>
    <property type="evidence" value="ECO:0007669"/>
    <property type="project" value="UniProtKB-SubCell"/>
</dbReference>
<dbReference type="OrthoDB" id="1928087at2759"/>
<evidence type="ECO:0000256" key="2">
    <source>
        <dbReference type="ARBA" id="ARBA00004286"/>
    </source>
</evidence>
<evidence type="ECO:0000256" key="9">
    <source>
        <dbReference type="SAM" id="MobiDB-lite"/>
    </source>
</evidence>
<dbReference type="InterPro" id="IPR003511">
    <property type="entry name" value="HORMA_dom"/>
</dbReference>
<dbReference type="PROSITE" id="PS50815">
    <property type="entry name" value="HORMA"/>
    <property type="match status" value="1"/>
</dbReference>
<dbReference type="SMART" id="SM00249">
    <property type="entry name" value="PHD"/>
    <property type="match status" value="1"/>
</dbReference>
<feature type="compositionally biased region" description="Polar residues" evidence="9">
    <location>
        <begin position="544"/>
        <end position="554"/>
    </location>
</feature>
<dbReference type="GO" id="GO:0005694">
    <property type="term" value="C:chromosome"/>
    <property type="evidence" value="ECO:0007669"/>
    <property type="project" value="UniProtKB-SubCell"/>
</dbReference>
<evidence type="ECO:0000256" key="4">
    <source>
        <dbReference type="ARBA" id="ARBA00022723"/>
    </source>
</evidence>
<proteinExistence type="predicted"/>
<dbReference type="Proteomes" id="UP000765509">
    <property type="component" value="Unassembled WGS sequence"/>
</dbReference>
<evidence type="ECO:0000256" key="7">
    <source>
        <dbReference type="ARBA" id="ARBA00023242"/>
    </source>
</evidence>
<feature type="compositionally biased region" description="Polar residues" evidence="9">
    <location>
        <begin position="566"/>
        <end position="578"/>
    </location>
</feature>
<feature type="region of interest" description="Disordered" evidence="9">
    <location>
        <begin position="73"/>
        <end position="92"/>
    </location>
</feature>
<protein>
    <recommendedName>
        <fullName evidence="10">HORMA domain-containing protein</fullName>
    </recommendedName>
</protein>
<dbReference type="GO" id="GO:0007130">
    <property type="term" value="P:synaptonemal complex assembly"/>
    <property type="evidence" value="ECO:0007669"/>
    <property type="project" value="TreeGrafter"/>
</dbReference>
<accession>A0A9Q3GSJ3</accession>
<gene>
    <name evidence="11" type="ORF">O181_017402</name>
</gene>
<reference evidence="11" key="1">
    <citation type="submission" date="2021-03" db="EMBL/GenBank/DDBJ databases">
        <title>Draft genome sequence of rust myrtle Austropuccinia psidii MF-1, a brazilian biotype.</title>
        <authorList>
            <person name="Quecine M.C."/>
            <person name="Pachon D.M.R."/>
            <person name="Bonatelli M.L."/>
            <person name="Correr F.H."/>
            <person name="Franceschini L.M."/>
            <person name="Leite T.F."/>
            <person name="Margarido G.R.A."/>
            <person name="Almeida C.A."/>
            <person name="Ferrarezi J.A."/>
            <person name="Labate C.A."/>
        </authorList>
    </citation>
    <scope>NUCLEOTIDE SEQUENCE</scope>
    <source>
        <strain evidence="11">MF-1</strain>
    </source>
</reference>
<dbReference type="InterPro" id="IPR051294">
    <property type="entry name" value="HORMA_MeioticProgression"/>
</dbReference>
<dbReference type="GO" id="GO:0008270">
    <property type="term" value="F:zinc ion binding"/>
    <property type="evidence" value="ECO:0007669"/>
    <property type="project" value="UniProtKB-KW"/>
</dbReference>
<dbReference type="Gene3D" id="3.30.900.10">
    <property type="entry name" value="HORMA domain"/>
    <property type="match status" value="1"/>
</dbReference>
<dbReference type="Pfam" id="PF02301">
    <property type="entry name" value="HORMA"/>
    <property type="match status" value="1"/>
</dbReference>
<dbReference type="SUPFAM" id="SSF57903">
    <property type="entry name" value="FYVE/PHD zinc finger"/>
    <property type="match status" value="1"/>
</dbReference>
<dbReference type="SUPFAM" id="SSF56019">
    <property type="entry name" value="The spindle assembly checkpoint protein mad2"/>
    <property type="match status" value="1"/>
</dbReference>
<dbReference type="InterPro" id="IPR011011">
    <property type="entry name" value="Znf_FYVE_PHD"/>
</dbReference>
<dbReference type="GO" id="GO:0051598">
    <property type="term" value="P:meiotic recombination checkpoint signaling"/>
    <property type="evidence" value="ECO:0007669"/>
    <property type="project" value="TreeGrafter"/>
</dbReference>
<evidence type="ECO:0000313" key="11">
    <source>
        <dbReference type="EMBL" id="MBW0477687.1"/>
    </source>
</evidence>
<keyword evidence="3" id="KW-0158">Chromosome</keyword>
<dbReference type="InterPro" id="IPR019787">
    <property type="entry name" value="Znf_PHD-finger"/>
</dbReference>
<feature type="region of interest" description="Disordered" evidence="9">
    <location>
        <begin position="859"/>
        <end position="892"/>
    </location>
</feature>
<evidence type="ECO:0000256" key="8">
    <source>
        <dbReference type="ARBA" id="ARBA00023254"/>
    </source>
</evidence>
<dbReference type="PANTHER" id="PTHR48225">
    <property type="entry name" value="HORMA DOMAIN-CONTAINING PROTEIN 1"/>
    <property type="match status" value="1"/>
</dbReference>
<feature type="region of interest" description="Disordered" evidence="9">
    <location>
        <begin position="544"/>
        <end position="593"/>
    </location>
</feature>